<evidence type="ECO:0000313" key="5">
    <source>
        <dbReference type="Proteomes" id="UP000263377"/>
    </source>
</evidence>
<sequence length="186" mass="20583">MSTGIIIRRVRVEDWQRARDLRLDALRDPVAAVAFLEVYEQAVTKPDEFWQDRTTRAATDPHVAQYIAEAEDGRWLGSMTGVVEPAGGNGALEGDVVEVDQVHVVGVFVRAEARGTGLALDLIRTLQEWAWSLTGPRIERVRLFVHEDNPRAEAMYRKAGFEPSGVKLPAPDGLAGREVELAVLRG</sequence>
<dbReference type="InterPro" id="IPR000182">
    <property type="entry name" value="GNAT_dom"/>
</dbReference>
<evidence type="ECO:0000256" key="1">
    <source>
        <dbReference type="ARBA" id="ARBA00022679"/>
    </source>
</evidence>
<reference evidence="4 5" key="1">
    <citation type="submission" date="2018-08" db="EMBL/GenBank/DDBJ databases">
        <title>Diversity &amp; Physiological Properties of Lignin-Decomposing Actinobacteria from Soil.</title>
        <authorList>
            <person name="Roh S.G."/>
            <person name="Kim S.B."/>
        </authorList>
    </citation>
    <scope>NUCLEOTIDE SEQUENCE [LARGE SCALE GENOMIC DNA]</scope>
    <source>
        <strain evidence="4 5">MMS17-GH009</strain>
    </source>
</reference>
<gene>
    <name evidence="4" type="ORF">DR950_15615</name>
</gene>
<name>A0A372ZU42_9ACTN</name>
<feature type="domain" description="N-acetyltransferase" evidence="3">
    <location>
        <begin position="5"/>
        <end position="186"/>
    </location>
</feature>
<organism evidence="4 5">
    <name type="scientific">Kitasatospora xanthocidica</name>
    <dbReference type="NCBI Taxonomy" id="83382"/>
    <lineage>
        <taxon>Bacteria</taxon>
        <taxon>Bacillati</taxon>
        <taxon>Actinomycetota</taxon>
        <taxon>Actinomycetes</taxon>
        <taxon>Kitasatosporales</taxon>
        <taxon>Streptomycetaceae</taxon>
        <taxon>Kitasatospora</taxon>
    </lineage>
</organism>
<dbReference type="Proteomes" id="UP000263377">
    <property type="component" value="Unassembled WGS sequence"/>
</dbReference>
<dbReference type="PROSITE" id="PS51186">
    <property type="entry name" value="GNAT"/>
    <property type="match status" value="1"/>
</dbReference>
<dbReference type="InterPro" id="IPR050832">
    <property type="entry name" value="Bact_Acetyltransf"/>
</dbReference>
<keyword evidence="2" id="KW-0012">Acyltransferase</keyword>
<dbReference type="RefSeq" id="WP_117487379.1">
    <property type="nucleotide sequence ID" value="NZ_QVIG01000001.1"/>
</dbReference>
<dbReference type="PANTHER" id="PTHR43877:SF2">
    <property type="entry name" value="AMINOALKYLPHOSPHONATE N-ACETYLTRANSFERASE-RELATED"/>
    <property type="match status" value="1"/>
</dbReference>
<dbReference type="PANTHER" id="PTHR43877">
    <property type="entry name" value="AMINOALKYLPHOSPHONATE N-ACETYLTRANSFERASE-RELATED-RELATED"/>
    <property type="match status" value="1"/>
</dbReference>
<keyword evidence="5" id="KW-1185">Reference proteome</keyword>
<dbReference type="GO" id="GO:0016747">
    <property type="term" value="F:acyltransferase activity, transferring groups other than amino-acyl groups"/>
    <property type="evidence" value="ECO:0007669"/>
    <property type="project" value="InterPro"/>
</dbReference>
<dbReference type="Gene3D" id="3.40.630.30">
    <property type="match status" value="1"/>
</dbReference>
<comment type="caution">
    <text evidence="4">The sequence shown here is derived from an EMBL/GenBank/DDBJ whole genome shotgun (WGS) entry which is preliminary data.</text>
</comment>
<proteinExistence type="predicted"/>
<keyword evidence="1 4" id="KW-0808">Transferase</keyword>
<evidence type="ECO:0000313" key="4">
    <source>
        <dbReference type="EMBL" id="RGD59014.1"/>
    </source>
</evidence>
<dbReference type="EMBL" id="QVIG01000001">
    <property type="protein sequence ID" value="RGD59014.1"/>
    <property type="molecule type" value="Genomic_DNA"/>
</dbReference>
<dbReference type="Pfam" id="PF00583">
    <property type="entry name" value="Acetyltransf_1"/>
    <property type="match status" value="1"/>
</dbReference>
<evidence type="ECO:0000256" key="2">
    <source>
        <dbReference type="ARBA" id="ARBA00023315"/>
    </source>
</evidence>
<dbReference type="AlphaFoldDB" id="A0A372ZU42"/>
<accession>A0A372ZU42</accession>
<dbReference type="InterPro" id="IPR016181">
    <property type="entry name" value="Acyl_CoA_acyltransferase"/>
</dbReference>
<protein>
    <submittedName>
        <fullName evidence="4">GNAT family N-acetyltransferase</fullName>
    </submittedName>
</protein>
<evidence type="ECO:0000259" key="3">
    <source>
        <dbReference type="PROSITE" id="PS51186"/>
    </source>
</evidence>
<dbReference type="SUPFAM" id="SSF55729">
    <property type="entry name" value="Acyl-CoA N-acyltransferases (Nat)"/>
    <property type="match status" value="1"/>
</dbReference>